<evidence type="ECO:0000313" key="1">
    <source>
        <dbReference type="EMBL" id="PSR72853.1"/>
    </source>
</evidence>
<organism evidence="1 2">
    <name type="scientific">Hermanssonia centrifuga</name>
    <dbReference type="NCBI Taxonomy" id="98765"/>
    <lineage>
        <taxon>Eukaryota</taxon>
        <taxon>Fungi</taxon>
        <taxon>Dikarya</taxon>
        <taxon>Basidiomycota</taxon>
        <taxon>Agaricomycotina</taxon>
        <taxon>Agaricomycetes</taxon>
        <taxon>Polyporales</taxon>
        <taxon>Meruliaceae</taxon>
        <taxon>Hermanssonia</taxon>
    </lineage>
</organism>
<name>A0A2R6NKG5_9APHY</name>
<evidence type="ECO:0000313" key="2">
    <source>
        <dbReference type="Proteomes" id="UP000186601"/>
    </source>
</evidence>
<dbReference type="EMBL" id="MLYV02001131">
    <property type="protein sequence ID" value="PSR72853.1"/>
    <property type="molecule type" value="Genomic_DNA"/>
</dbReference>
<dbReference type="Proteomes" id="UP000186601">
    <property type="component" value="Unassembled WGS sequence"/>
</dbReference>
<gene>
    <name evidence="1" type="ORF">PHLCEN_2v11280</name>
</gene>
<accession>A0A2R6NKG5</accession>
<protein>
    <submittedName>
        <fullName evidence="1">Uncharacterized protein</fullName>
    </submittedName>
</protein>
<dbReference type="AlphaFoldDB" id="A0A2R6NKG5"/>
<comment type="caution">
    <text evidence="1">The sequence shown here is derived from an EMBL/GenBank/DDBJ whole genome shotgun (WGS) entry which is preliminary data.</text>
</comment>
<keyword evidence="2" id="KW-1185">Reference proteome</keyword>
<sequence>MAGMRSYAIAWARFQSQPSDFARLKTVQICCNIIPLDPEFGRYDFEHALAQLWSSTLLAEDTFAELDTECRPQT</sequence>
<reference evidence="1 2" key="1">
    <citation type="submission" date="2018-02" db="EMBL/GenBank/DDBJ databases">
        <title>Genome sequence of the basidiomycete white-rot fungus Phlebia centrifuga.</title>
        <authorList>
            <person name="Granchi Z."/>
            <person name="Peng M."/>
            <person name="de Vries R.P."/>
            <person name="Hilden K."/>
            <person name="Makela M.R."/>
            <person name="Grigoriev I."/>
            <person name="Riley R."/>
        </authorList>
    </citation>
    <scope>NUCLEOTIDE SEQUENCE [LARGE SCALE GENOMIC DNA]</scope>
    <source>
        <strain evidence="1 2">FBCC195</strain>
    </source>
</reference>
<proteinExistence type="predicted"/>